<sequence>MTDYDPFVDDVAPASGTHRVRRIVTGLGPDGESTVLIEDRGRWARTGHGVPTYVVTDLWRTDATPADNSGPLRDPMDTDEKLTIAPSATGTVFRTLELPPDSEWRFDGDGNEIRPLAVHTTRSIDYAIVVRGEIWAVLDATEVRMRAGDVLVQRGTSHAWSNRSDEPCLLAFVLVGGTLSEDRPAV</sequence>
<name>A0A841CJM8_9PSEU</name>
<dbReference type="Gene3D" id="2.60.120.10">
    <property type="entry name" value="Jelly Rolls"/>
    <property type="match status" value="1"/>
</dbReference>
<dbReference type="SUPFAM" id="SSF51182">
    <property type="entry name" value="RmlC-like cupins"/>
    <property type="match status" value="1"/>
</dbReference>
<dbReference type="EMBL" id="JACHJN010000005">
    <property type="protein sequence ID" value="MBB5957270.1"/>
    <property type="molecule type" value="Genomic_DNA"/>
</dbReference>
<dbReference type="Proteomes" id="UP000547510">
    <property type="component" value="Unassembled WGS sequence"/>
</dbReference>
<organism evidence="2 3">
    <name type="scientific">Saccharothrix tamanrassetensis</name>
    <dbReference type="NCBI Taxonomy" id="1051531"/>
    <lineage>
        <taxon>Bacteria</taxon>
        <taxon>Bacillati</taxon>
        <taxon>Actinomycetota</taxon>
        <taxon>Actinomycetes</taxon>
        <taxon>Pseudonocardiales</taxon>
        <taxon>Pseudonocardiaceae</taxon>
        <taxon>Saccharothrix</taxon>
    </lineage>
</organism>
<dbReference type="RefSeq" id="WP_184692149.1">
    <property type="nucleotide sequence ID" value="NZ_JACHJN010000005.1"/>
</dbReference>
<evidence type="ECO:0000313" key="2">
    <source>
        <dbReference type="EMBL" id="MBB5957270.1"/>
    </source>
</evidence>
<dbReference type="InterPro" id="IPR014710">
    <property type="entry name" value="RmlC-like_jellyroll"/>
</dbReference>
<proteinExistence type="predicted"/>
<evidence type="ECO:0000313" key="3">
    <source>
        <dbReference type="Proteomes" id="UP000547510"/>
    </source>
</evidence>
<dbReference type="PANTHER" id="PTHR36156">
    <property type="entry name" value="SLR2101 PROTEIN"/>
    <property type="match status" value="1"/>
</dbReference>
<reference evidence="2 3" key="1">
    <citation type="submission" date="2020-08" db="EMBL/GenBank/DDBJ databases">
        <title>Genomic Encyclopedia of Type Strains, Phase III (KMG-III): the genomes of soil and plant-associated and newly described type strains.</title>
        <authorList>
            <person name="Whitman W."/>
        </authorList>
    </citation>
    <scope>NUCLEOTIDE SEQUENCE [LARGE SCALE GENOMIC DNA]</scope>
    <source>
        <strain evidence="2 3">CECT 8640</strain>
    </source>
</reference>
<keyword evidence="2" id="KW-0413">Isomerase</keyword>
<dbReference type="PANTHER" id="PTHR36156:SF2">
    <property type="entry name" value="CUPIN TYPE-2 DOMAIN-CONTAINING PROTEIN"/>
    <property type="match status" value="1"/>
</dbReference>
<dbReference type="InterPro" id="IPR013096">
    <property type="entry name" value="Cupin_2"/>
</dbReference>
<dbReference type="AlphaFoldDB" id="A0A841CJM8"/>
<gene>
    <name evidence="2" type="ORF">FHS29_003863</name>
</gene>
<comment type="caution">
    <text evidence="2">The sequence shown here is derived from an EMBL/GenBank/DDBJ whole genome shotgun (WGS) entry which is preliminary data.</text>
</comment>
<accession>A0A841CJM8</accession>
<evidence type="ECO:0000259" key="1">
    <source>
        <dbReference type="Pfam" id="PF07883"/>
    </source>
</evidence>
<protein>
    <submittedName>
        <fullName evidence="2">Mannose-6-phosphate isomerase-like protein (Cupin superfamily)</fullName>
    </submittedName>
</protein>
<dbReference type="Pfam" id="PF07883">
    <property type="entry name" value="Cupin_2"/>
    <property type="match status" value="1"/>
</dbReference>
<keyword evidence="3" id="KW-1185">Reference proteome</keyword>
<dbReference type="InterPro" id="IPR011051">
    <property type="entry name" value="RmlC_Cupin_sf"/>
</dbReference>
<feature type="domain" description="Cupin type-2" evidence="1">
    <location>
        <begin position="118"/>
        <end position="172"/>
    </location>
</feature>
<dbReference type="CDD" id="cd02231">
    <property type="entry name" value="cupin_BLL6423-like"/>
    <property type="match status" value="1"/>
</dbReference>
<dbReference type="GO" id="GO:0016853">
    <property type="term" value="F:isomerase activity"/>
    <property type="evidence" value="ECO:0007669"/>
    <property type="project" value="UniProtKB-KW"/>
</dbReference>
<dbReference type="InterPro" id="IPR047142">
    <property type="entry name" value="OryJ/VirC-like"/>
</dbReference>